<reference evidence="1" key="1">
    <citation type="submission" date="2022-04" db="EMBL/GenBank/DDBJ databases">
        <title>Jade perch genome.</title>
        <authorList>
            <person name="Chao B."/>
        </authorList>
    </citation>
    <scope>NUCLEOTIDE SEQUENCE</scope>
    <source>
        <strain evidence="1">CB-2022</strain>
    </source>
</reference>
<evidence type="ECO:0000313" key="2">
    <source>
        <dbReference type="Proteomes" id="UP000831701"/>
    </source>
</evidence>
<name>A0ACB8X2A4_9TELE</name>
<dbReference type="Proteomes" id="UP000831701">
    <property type="component" value="Chromosome 3"/>
</dbReference>
<dbReference type="EMBL" id="CM041533">
    <property type="protein sequence ID" value="KAI3374457.1"/>
    <property type="molecule type" value="Genomic_DNA"/>
</dbReference>
<sequence>MYKLHHTNKAILICLSSTSLLVSSPVGWDGVTGLPGIPKQSMGSSPNPAGPAPEPPSIPVPEEPMQAFIRGTQPPAPSGFRPPSVSSFSGCPFRPSLILGRRRVLLMSRRQSGLASPRNLLERPRNALAVDSQILVLVPLDAPFLLPLSCQRLKNRLFIKREKPSQVSFLRFILKEGQGRVQVDPEKVRAVVERPTQTNQKLQQRFLTFANFYRRFVRNYSQEAAPLTVLSSHLPSVQHHLQHCKVVWLRTQAALEATAQKNRRSADKHQSPALQYSQSASLMFLTLHVEETCEESDQPTSALGVCWQM</sequence>
<gene>
    <name evidence="1" type="ORF">L3Q82_006279</name>
</gene>
<organism evidence="1 2">
    <name type="scientific">Scortum barcoo</name>
    <name type="common">barcoo grunter</name>
    <dbReference type="NCBI Taxonomy" id="214431"/>
    <lineage>
        <taxon>Eukaryota</taxon>
        <taxon>Metazoa</taxon>
        <taxon>Chordata</taxon>
        <taxon>Craniata</taxon>
        <taxon>Vertebrata</taxon>
        <taxon>Euteleostomi</taxon>
        <taxon>Actinopterygii</taxon>
        <taxon>Neopterygii</taxon>
        <taxon>Teleostei</taxon>
        <taxon>Neoteleostei</taxon>
        <taxon>Acanthomorphata</taxon>
        <taxon>Eupercaria</taxon>
        <taxon>Centrarchiformes</taxon>
        <taxon>Terapontoidei</taxon>
        <taxon>Terapontidae</taxon>
        <taxon>Scortum</taxon>
    </lineage>
</organism>
<proteinExistence type="predicted"/>
<comment type="caution">
    <text evidence="1">The sequence shown here is derived from an EMBL/GenBank/DDBJ whole genome shotgun (WGS) entry which is preliminary data.</text>
</comment>
<evidence type="ECO:0000313" key="1">
    <source>
        <dbReference type="EMBL" id="KAI3374457.1"/>
    </source>
</evidence>
<protein>
    <submittedName>
        <fullName evidence="1">Uncharacterized protein</fullName>
    </submittedName>
</protein>
<keyword evidence="2" id="KW-1185">Reference proteome</keyword>
<accession>A0ACB8X2A4</accession>